<feature type="compositionally biased region" description="Polar residues" evidence="1">
    <location>
        <begin position="247"/>
        <end position="267"/>
    </location>
</feature>
<name>A0A0A9XWM9_LYGHE</name>
<feature type="compositionally biased region" description="Basic and acidic residues" evidence="1">
    <location>
        <begin position="143"/>
        <end position="152"/>
    </location>
</feature>
<accession>A0A0A9XWM9</accession>
<proteinExistence type="predicted"/>
<evidence type="ECO:0000313" key="2">
    <source>
        <dbReference type="EMBL" id="JAG23283.1"/>
    </source>
</evidence>
<dbReference type="AlphaFoldDB" id="A0A0A9XWM9"/>
<dbReference type="EMBL" id="GBHO01020321">
    <property type="protein sequence ID" value="JAG23283.1"/>
    <property type="molecule type" value="Transcribed_RNA"/>
</dbReference>
<organism evidence="2">
    <name type="scientific">Lygus hesperus</name>
    <name type="common">Western plant bug</name>
    <dbReference type="NCBI Taxonomy" id="30085"/>
    <lineage>
        <taxon>Eukaryota</taxon>
        <taxon>Metazoa</taxon>
        <taxon>Ecdysozoa</taxon>
        <taxon>Arthropoda</taxon>
        <taxon>Hexapoda</taxon>
        <taxon>Insecta</taxon>
        <taxon>Pterygota</taxon>
        <taxon>Neoptera</taxon>
        <taxon>Paraneoptera</taxon>
        <taxon>Hemiptera</taxon>
        <taxon>Heteroptera</taxon>
        <taxon>Panheteroptera</taxon>
        <taxon>Cimicomorpha</taxon>
        <taxon>Miridae</taxon>
        <taxon>Mirini</taxon>
        <taxon>Lygus</taxon>
    </lineage>
</organism>
<feature type="region of interest" description="Disordered" evidence="1">
    <location>
        <begin position="232"/>
        <end position="267"/>
    </location>
</feature>
<reference evidence="2" key="2">
    <citation type="submission" date="2014-07" db="EMBL/GenBank/DDBJ databases">
        <authorList>
            <person name="Hull J."/>
        </authorList>
    </citation>
    <scope>NUCLEOTIDE SEQUENCE</scope>
</reference>
<feature type="region of interest" description="Disordered" evidence="1">
    <location>
        <begin position="134"/>
        <end position="183"/>
    </location>
</feature>
<protein>
    <submittedName>
        <fullName evidence="2">Uncharacterized protein</fullName>
    </submittedName>
</protein>
<evidence type="ECO:0000256" key="1">
    <source>
        <dbReference type="SAM" id="MobiDB-lite"/>
    </source>
</evidence>
<feature type="non-terminal residue" evidence="2">
    <location>
        <position position="1"/>
    </location>
</feature>
<sequence>LDGGGYLAAWLLLRLKTKLNEEFDDEAYFDKLLAFFPHKFMKHIHLSACLYYLHLKCDVVKGAQHLEMVLVEDPSYNQLSCCFCIWMKGNTYPLETAYGQIVEALKTTGHCREDLSTLRRVKGQIEEFADVSSFGVSSQTDAPGKREDETFGRRATPPKAPRRSPIFSYNWRTDRPSASNTSVGASKLTKVSFFQRSSEAYHDSTKSRSIFSNQEASAYSSAAFNMQELKKSGGSSSIYTAPIERGSASNGKESGANQRPLTDTICTSKFNKEPASYSSATFRNQEKAFK</sequence>
<reference evidence="2" key="1">
    <citation type="journal article" date="2014" name="PLoS ONE">
        <title>Transcriptome-Based Identification of ABC Transporters in the Western Tarnished Plant Bug Lygus hesperus.</title>
        <authorList>
            <person name="Hull J.J."/>
            <person name="Chaney K."/>
            <person name="Geib S.M."/>
            <person name="Fabrick J.A."/>
            <person name="Brent C.S."/>
            <person name="Walsh D."/>
            <person name="Lavine L.C."/>
        </authorList>
    </citation>
    <scope>NUCLEOTIDE SEQUENCE</scope>
</reference>
<gene>
    <name evidence="2" type="ORF">CM83_11467</name>
</gene>